<dbReference type="InterPro" id="IPR045065">
    <property type="entry name" value="XPO1/5"/>
</dbReference>
<sequence>MACDTFIKIAQKCRRHFIQVQVGEVMPFIDEILNNINTIICDLQPQQVSRQQIKPNFSRAMIGKDLQSGNHCSASPQNVDILKDPETVKQLGSILKTNVRACKAVGHPFVIQLGRIYLDMLNVYKCLSENISAAIQTNGKGTHIPVGSHGLHVGASVLAAWLIETKQSCSNSKHEHNKVSLKIHVCDLLKDGISA</sequence>
<evidence type="ECO:0000313" key="7">
    <source>
        <dbReference type="EMBL" id="MEQ2187663.1"/>
    </source>
</evidence>
<keyword evidence="3" id="KW-0813">Transport</keyword>
<dbReference type="Pfam" id="PF08767">
    <property type="entry name" value="CRM1_C"/>
    <property type="match status" value="1"/>
</dbReference>
<dbReference type="EMBL" id="JAHRIO010090299">
    <property type="protein sequence ID" value="MEQ2187663.1"/>
    <property type="molecule type" value="Genomic_DNA"/>
</dbReference>
<dbReference type="Proteomes" id="UP001476798">
    <property type="component" value="Unassembled WGS sequence"/>
</dbReference>
<accession>A0ABV0PWB5</accession>
<protein>
    <submittedName>
        <fullName evidence="7">Exportin-1</fullName>
    </submittedName>
</protein>
<comment type="caution">
    <text evidence="7">The sequence shown here is derived from an EMBL/GenBank/DDBJ whole genome shotgun (WGS) entry which is preliminary data.</text>
</comment>
<keyword evidence="5" id="KW-0539">Nucleus</keyword>
<evidence type="ECO:0000259" key="6">
    <source>
        <dbReference type="Pfam" id="PF08767"/>
    </source>
</evidence>
<reference evidence="7 8" key="1">
    <citation type="submission" date="2021-06" db="EMBL/GenBank/DDBJ databases">
        <authorList>
            <person name="Palmer J.M."/>
        </authorList>
    </citation>
    <scope>NUCLEOTIDE SEQUENCE [LARGE SCALE GENOMIC DNA]</scope>
    <source>
        <strain evidence="7 8">GA_2019</strain>
        <tissue evidence="7">Muscle</tissue>
    </source>
</reference>
<evidence type="ECO:0000256" key="2">
    <source>
        <dbReference type="ARBA" id="ARBA00009466"/>
    </source>
</evidence>
<organism evidence="7 8">
    <name type="scientific">Goodea atripinnis</name>
    <dbReference type="NCBI Taxonomy" id="208336"/>
    <lineage>
        <taxon>Eukaryota</taxon>
        <taxon>Metazoa</taxon>
        <taxon>Chordata</taxon>
        <taxon>Craniata</taxon>
        <taxon>Vertebrata</taxon>
        <taxon>Euteleostomi</taxon>
        <taxon>Actinopterygii</taxon>
        <taxon>Neopterygii</taxon>
        <taxon>Teleostei</taxon>
        <taxon>Neoteleostei</taxon>
        <taxon>Acanthomorphata</taxon>
        <taxon>Ovalentaria</taxon>
        <taxon>Atherinomorphae</taxon>
        <taxon>Cyprinodontiformes</taxon>
        <taxon>Goodeidae</taxon>
        <taxon>Goodea</taxon>
    </lineage>
</organism>
<evidence type="ECO:0000256" key="5">
    <source>
        <dbReference type="ARBA" id="ARBA00023242"/>
    </source>
</evidence>
<gene>
    <name evidence="7" type="primary">XPO1_3</name>
    <name evidence="7" type="ORF">GOODEAATRI_006915</name>
</gene>
<comment type="subcellular location">
    <subcellularLocation>
        <location evidence="1">Nucleus</location>
    </subcellularLocation>
</comment>
<proteinExistence type="inferred from homology"/>
<evidence type="ECO:0000313" key="8">
    <source>
        <dbReference type="Proteomes" id="UP001476798"/>
    </source>
</evidence>
<feature type="domain" description="Exportin-1 C-terminal" evidence="6">
    <location>
        <begin position="112"/>
        <end position="140"/>
    </location>
</feature>
<name>A0ABV0PWB5_9TELE</name>
<evidence type="ECO:0000256" key="1">
    <source>
        <dbReference type="ARBA" id="ARBA00004123"/>
    </source>
</evidence>
<dbReference type="InterPro" id="IPR011989">
    <property type="entry name" value="ARM-like"/>
</dbReference>
<dbReference type="PANTHER" id="PTHR11223">
    <property type="entry name" value="EXPORTIN 1/5"/>
    <property type="match status" value="1"/>
</dbReference>
<comment type="similarity">
    <text evidence="2">Belongs to the exportin family.</text>
</comment>
<evidence type="ECO:0000256" key="3">
    <source>
        <dbReference type="ARBA" id="ARBA00022448"/>
    </source>
</evidence>
<keyword evidence="4" id="KW-0653">Protein transport</keyword>
<dbReference type="InterPro" id="IPR014877">
    <property type="entry name" value="XPO1_C_dom"/>
</dbReference>
<keyword evidence="8" id="KW-1185">Reference proteome</keyword>
<dbReference type="PANTHER" id="PTHR11223:SF2">
    <property type="entry name" value="EXPORTIN-1"/>
    <property type="match status" value="1"/>
</dbReference>
<dbReference type="Gene3D" id="1.25.10.10">
    <property type="entry name" value="Leucine-rich Repeat Variant"/>
    <property type="match status" value="1"/>
</dbReference>
<evidence type="ECO:0000256" key="4">
    <source>
        <dbReference type="ARBA" id="ARBA00022927"/>
    </source>
</evidence>